<keyword evidence="3 4" id="KW-0464">Manganese</keyword>
<dbReference type="Pfam" id="PF01676">
    <property type="entry name" value="Metalloenzyme"/>
    <property type="match status" value="1"/>
</dbReference>
<dbReference type="GO" id="GO:0008973">
    <property type="term" value="F:phosphopentomutase activity"/>
    <property type="evidence" value="ECO:0007669"/>
    <property type="project" value="UniProtKB-UniRule"/>
</dbReference>
<dbReference type="GO" id="GO:0006018">
    <property type="term" value="P:2-deoxyribose 1-phosphate catabolic process"/>
    <property type="evidence" value="ECO:0007669"/>
    <property type="project" value="UniProtKB-UniRule"/>
</dbReference>
<evidence type="ECO:0000313" key="7">
    <source>
        <dbReference type="EMBL" id="ABG03581.1"/>
    </source>
</evidence>
<dbReference type="KEGG" id="rxy:Rxyl_0610"/>
<gene>
    <name evidence="4" type="primary">deoB</name>
    <name evidence="7" type="ordered locus">Rxyl_0610</name>
</gene>
<evidence type="ECO:0000313" key="8">
    <source>
        <dbReference type="Proteomes" id="UP000006637"/>
    </source>
</evidence>
<dbReference type="Gene3D" id="3.30.70.1250">
    <property type="entry name" value="Phosphopentomutase"/>
    <property type="match status" value="1"/>
</dbReference>
<comment type="catalytic activity">
    <reaction evidence="4">
        <text>alpha-D-ribose 1-phosphate = D-ribose 5-phosphate</text>
        <dbReference type="Rhea" id="RHEA:18793"/>
        <dbReference type="ChEBI" id="CHEBI:57720"/>
        <dbReference type="ChEBI" id="CHEBI:78346"/>
        <dbReference type="EC" id="5.4.2.7"/>
    </reaction>
</comment>
<dbReference type="PANTHER" id="PTHR21110">
    <property type="entry name" value="PHOSPHOPENTOMUTASE"/>
    <property type="match status" value="1"/>
</dbReference>
<feature type="domain" description="Metalloenzyme" evidence="6">
    <location>
        <begin position="8"/>
        <end position="381"/>
    </location>
</feature>
<evidence type="ECO:0000256" key="1">
    <source>
        <dbReference type="ARBA" id="ARBA00010373"/>
    </source>
</evidence>
<reference evidence="7 8" key="1">
    <citation type="submission" date="2006-06" db="EMBL/GenBank/DDBJ databases">
        <title>Complete sequence of Rubrobacter xylanophilus DSM 9941.</title>
        <authorList>
            <consortium name="US DOE Joint Genome Institute"/>
            <person name="Copeland A."/>
            <person name="Lucas S."/>
            <person name="Lapidus A."/>
            <person name="Barry K."/>
            <person name="Detter J.C."/>
            <person name="Glavina del Rio T."/>
            <person name="Hammon N."/>
            <person name="Israni S."/>
            <person name="Dalin E."/>
            <person name="Tice H."/>
            <person name="Pitluck S."/>
            <person name="Munk A.C."/>
            <person name="Brettin T."/>
            <person name="Bruce D."/>
            <person name="Han C."/>
            <person name="Tapia R."/>
            <person name="Gilna P."/>
            <person name="Schmutz J."/>
            <person name="Larimer F."/>
            <person name="Land M."/>
            <person name="Hauser L."/>
            <person name="Kyrpides N."/>
            <person name="Lykidis A."/>
            <person name="da Costa M.S."/>
            <person name="Rainey F.A."/>
            <person name="Empadinhas N."/>
            <person name="Jolivet E."/>
            <person name="Battista J.R."/>
            <person name="Richardson P."/>
        </authorList>
    </citation>
    <scope>NUCLEOTIDE SEQUENCE [LARGE SCALE GENOMIC DNA]</scope>
    <source>
        <strain evidence="8">DSM 9941 / NBRC 16129 / PRD-1</strain>
    </source>
</reference>
<dbReference type="GO" id="GO:0005829">
    <property type="term" value="C:cytosol"/>
    <property type="evidence" value="ECO:0007669"/>
    <property type="project" value="TreeGrafter"/>
</dbReference>
<keyword evidence="2 4" id="KW-0479">Metal-binding</keyword>
<comment type="cofactor">
    <cofactor evidence="4">
        <name>Mn(2+)</name>
        <dbReference type="ChEBI" id="CHEBI:29035"/>
    </cofactor>
    <text evidence="4">Binds 2 manganese ions.</text>
</comment>
<dbReference type="PhylomeDB" id="Q1AYE7"/>
<dbReference type="eggNOG" id="COG1015">
    <property type="taxonomic scope" value="Bacteria"/>
</dbReference>
<keyword evidence="8" id="KW-1185">Reference proteome</keyword>
<dbReference type="HAMAP" id="MF_00740">
    <property type="entry name" value="Phosphopentomut"/>
    <property type="match status" value="1"/>
</dbReference>
<evidence type="ECO:0000256" key="2">
    <source>
        <dbReference type="ARBA" id="ARBA00022723"/>
    </source>
</evidence>
<dbReference type="UniPathway" id="UPA00087">
    <property type="reaction ID" value="UER00173"/>
</dbReference>
<organism evidence="7 8">
    <name type="scientific">Rubrobacter xylanophilus (strain DSM 9941 / JCM 11954 / NBRC 16129 / PRD-1)</name>
    <dbReference type="NCBI Taxonomy" id="266117"/>
    <lineage>
        <taxon>Bacteria</taxon>
        <taxon>Bacillati</taxon>
        <taxon>Actinomycetota</taxon>
        <taxon>Rubrobacteria</taxon>
        <taxon>Rubrobacterales</taxon>
        <taxon>Rubrobacteraceae</taxon>
        <taxon>Rubrobacter</taxon>
    </lineage>
</organism>
<feature type="binding site" evidence="4">
    <location>
        <position position="291"/>
    </location>
    <ligand>
        <name>Mn(2+)</name>
        <dbReference type="ChEBI" id="CHEBI:29035"/>
        <label>2</label>
    </ligand>
</feature>
<dbReference type="EMBL" id="CP000386">
    <property type="protein sequence ID" value="ABG03581.1"/>
    <property type="molecule type" value="Genomic_DNA"/>
</dbReference>
<feature type="binding site" evidence="4">
    <location>
        <position position="344"/>
    </location>
    <ligand>
        <name>Mn(2+)</name>
        <dbReference type="ChEBI" id="CHEBI:29035"/>
        <label>2</label>
    </ligand>
</feature>
<evidence type="ECO:0000259" key="6">
    <source>
        <dbReference type="Pfam" id="PF01676"/>
    </source>
</evidence>
<dbReference type="CDD" id="cd16009">
    <property type="entry name" value="PPM"/>
    <property type="match status" value="1"/>
</dbReference>
<evidence type="ECO:0000256" key="3">
    <source>
        <dbReference type="ARBA" id="ARBA00023211"/>
    </source>
</evidence>
<dbReference type="RefSeq" id="WP_011563599.1">
    <property type="nucleotide sequence ID" value="NC_008148.1"/>
</dbReference>
<keyword evidence="4" id="KW-0963">Cytoplasm</keyword>
<dbReference type="OrthoDB" id="9769930at2"/>
<dbReference type="GO" id="GO:0006015">
    <property type="term" value="P:5-phosphoribose 1-diphosphate biosynthetic process"/>
    <property type="evidence" value="ECO:0007669"/>
    <property type="project" value="UniProtKB-UniPathway"/>
</dbReference>
<accession>Q1AYE7</accession>
<evidence type="ECO:0000256" key="5">
    <source>
        <dbReference type="NCBIfam" id="TIGR01696"/>
    </source>
</evidence>
<keyword evidence="4 7" id="KW-0413">Isomerase</keyword>
<feature type="binding site" evidence="4">
    <location>
        <position position="15"/>
    </location>
    <ligand>
        <name>Mn(2+)</name>
        <dbReference type="ChEBI" id="CHEBI:29035"/>
        <label>1</label>
    </ligand>
</feature>
<dbReference type="GO" id="GO:0043094">
    <property type="term" value="P:metabolic compound salvage"/>
    <property type="evidence" value="ECO:0007669"/>
    <property type="project" value="UniProtKB-UniRule"/>
</dbReference>
<protein>
    <recommendedName>
        <fullName evidence="4 5">Phosphopentomutase</fullName>
        <ecNumber evidence="4 5">5.4.2.7</ecNumber>
    </recommendedName>
    <alternativeName>
        <fullName evidence="4">Phosphodeoxyribomutase</fullName>
    </alternativeName>
</protein>
<comment type="catalytic activity">
    <reaction evidence="4">
        <text>2-deoxy-alpha-D-ribose 1-phosphate = 2-deoxy-D-ribose 5-phosphate</text>
        <dbReference type="Rhea" id="RHEA:27658"/>
        <dbReference type="ChEBI" id="CHEBI:57259"/>
        <dbReference type="ChEBI" id="CHEBI:62877"/>
        <dbReference type="EC" id="5.4.2.7"/>
    </reaction>
</comment>
<dbReference type="GO" id="GO:0009117">
    <property type="term" value="P:nucleotide metabolic process"/>
    <property type="evidence" value="ECO:0007669"/>
    <property type="project" value="UniProtKB-UniRule"/>
</dbReference>
<dbReference type="InterPro" id="IPR010045">
    <property type="entry name" value="DeoB"/>
</dbReference>
<dbReference type="SUPFAM" id="SSF143856">
    <property type="entry name" value="DeoB insert domain-like"/>
    <property type="match status" value="1"/>
</dbReference>
<dbReference type="HOGENOM" id="CLU_053861_0_0_11"/>
<dbReference type="SUPFAM" id="SSF53649">
    <property type="entry name" value="Alkaline phosphatase-like"/>
    <property type="match status" value="1"/>
</dbReference>
<dbReference type="InterPro" id="IPR006124">
    <property type="entry name" value="Metalloenzyme"/>
</dbReference>
<dbReference type="InterPro" id="IPR017850">
    <property type="entry name" value="Alkaline_phosphatase_core_sf"/>
</dbReference>
<dbReference type="EC" id="5.4.2.7" evidence="4 5"/>
<dbReference type="Proteomes" id="UP000006637">
    <property type="component" value="Chromosome"/>
</dbReference>
<comment type="function">
    <text evidence="4">Isomerase that catalyzes the conversion of deoxy-ribose 1-phosphate (dRib-1-P) and ribose 1-phosphate (Rib-1-P) to deoxy-ribose 5-phosphate (dRib-5-P) and ribose 5-phosphate (Rib-5-P), respectively.</text>
</comment>
<dbReference type="PANTHER" id="PTHR21110:SF0">
    <property type="entry name" value="PHOSPHOPENTOMUTASE"/>
    <property type="match status" value="1"/>
</dbReference>
<dbReference type="NCBIfam" id="TIGR01696">
    <property type="entry name" value="deoB"/>
    <property type="match status" value="1"/>
</dbReference>
<dbReference type="Gene3D" id="3.40.720.10">
    <property type="entry name" value="Alkaline Phosphatase, subunit A"/>
    <property type="match status" value="1"/>
</dbReference>
<feature type="binding site" evidence="4">
    <location>
        <position position="333"/>
    </location>
    <ligand>
        <name>Mn(2+)</name>
        <dbReference type="ChEBI" id="CHEBI:29035"/>
        <label>1</label>
    </ligand>
</feature>
<dbReference type="PIRSF" id="PIRSF001491">
    <property type="entry name" value="Ppentomutase"/>
    <property type="match status" value="1"/>
</dbReference>
<name>Q1AYE7_RUBXD</name>
<dbReference type="AlphaFoldDB" id="Q1AYE7"/>
<feature type="binding site" evidence="4">
    <location>
        <position position="332"/>
    </location>
    <ligand>
        <name>Mn(2+)</name>
        <dbReference type="ChEBI" id="CHEBI:29035"/>
        <label>1</label>
    </ligand>
</feature>
<sequence length="392" mass="42109">MSRDPGRRAAVVVLDGVGAGGAPDAARFGDEGANTLSNTARAAGGLRLPNLQRLGLGNIVEIEGVPPAGEPRASWGLMTERSAAKATLAGHWEIMGLVLREPLPTYPEGFPEEIISRFERETGRKVIGNRPASGTQIIEELGPEQERTGAWIVYTSADSVFQVAAHTGVIPLQELYEACEKAHRMLIGEGRILVERVIARPYHGKPGAYERENENRHDYGIEPFGETYLDRIKDAGHEVVAVGKVRDIFDGRGITRHLPAPPDDAAKVDAVLEALGEVGSGLIFANLVDFDAKYGHRRDPEGMAQNLERFDRRVPELLGALGPEDLLVITADHGNDPTFRGTDHTRERVPLLAAGGGGARPLGVRETFADAGASAAAWLGVRRGGLPGESWV</sequence>
<dbReference type="InterPro" id="IPR024052">
    <property type="entry name" value="Phosphopentomutase_DeoB_cap_sf"/>
</dbReference>
<comment type="subcellular location">
    <subcellularLocation>
        <location evidence="4">Cytoplasm</location>
    </subcellularLocation>
</comment>
<comment type="similarity">
    <text evidence="1 4">Belongs to the phosphopentomutase family.</text>
</comment>
<dbReference type="GO" id="GO:0030145">
    <property type="term" value="F:manganese ion binding"/>
    <property type="evidence" value="ECO:0007669"/>
    <property type="project" value="UniProtKB-UniRule"/>
</dbReference>
<dbReference type="GO" id="GO:0000287">
    <property type="term" value="F:magnesium ion binding"/>
    <property type="evidence" value="ECO:0007669"/>
    <property type="project" value="UniProtKB-UniRule"/>
</dbReference>
<feature type="binding site" evidence="4">
    <location>
        <position position="296"/>
    </location>
    <ligand>
        <name>Mn(2+)</name>
        <dbReference type="ChEBI" id="CHEBI:29035"/>
        <label>2</label>
    </ligand>
</feature>
<dbReference type="STRING" id="266117.Rxyl_0610"/>
<dbReference type="NCBIfam" id="NF003766">
    <property type="entry name" value="PRK05362.1"/>
    <property type="match status" value="1"/>
</dbReference>
<evidence type="ECO:0000256" key="4">
    <source>
        <dbReference type="HAMAP-Rule" id="MF_00740"/>
    </source>
</evidence>
<proteinExistence type="inferred from homology"/>
<comment type="pathway">
    <text evidence="4">Carbohydrate degradation; 2-deoxy-D-ribose 1-phosphate degradation; D-glyceraldehyde 3-phosphate and acetaldehyde from 2-deoxy-alpha-D-ribose 1-phosphate: step 1/2.</text>
</comment>